<dbReference type="InterPro" id="IPR002575">
    <property type="entry name" value="Aminoglycoside_PTrfase"/>
</dbReference>
<dbReference type="SUPFAM" id="SSF56112">
    <property type="entry name" value="Protein kinase-like (PK-like)"/>
    <property type="match status" value="1"/>
</dbReference>
<reference evidence="2 3" key="1">
    <citation type="submission" date="2024-10" db="EMBL/GenBank/DDBJ databases">
        <title>Updated reference genomes for cyclostephanoid diatoms.</title>
        <authorList>
            <person name="Roberts W.R."/>
            <person name="Alverson A.J."/>
        </authorList>
    </citation>
    <scope>NUCLEOTIDE SEQUENCE [LARGE SCALE GENOMIC DNA]</scope>
    <source>
        <strain evidence="2 3">AJA228-03</strain>
    </source>
</reference>
<name>A0ABD3SEF4_9STRA</name>
<organism evidence="2 3">
    <name type="scientific">Cyclostephanos tholiformis</name>
    <dbReference type="NCBI Taxonomy" id="382380"/>
    <lineage>
        <taxon>Eukaryota</taxon>
        <taxon>Sar</taxon>
        <taxon>Stramenopiles</taxon>
        <taxon>Ochrophyta</taxon>
        <taxon>Bacillariophyta</taxon>
        <taxon>Coscinodiscophyceae</taxon>
        <taxon>Thalassiosirophycidae</taxon>
        <taxon>Stephanodiscales</taxon>
        <taxon>Stephanodiscaceae</taxon>
        <taxon>Cyclostephanos</taxon>
    </lineage>
</organism>
<feature type="domain" description="Aminoglycoside phosphotransferase" evidence="1">
    <location>
        <begin position="83"/>
        <end position="267"/>
    </location>
</feature>
<dbReference type="Gene3D" id="3.90.1200.10">
    <property type="match status" value="1"/>
</dbReference>
<dbReference type="Proteomes" id="UP001530377">
    <property type="component" value="Unassembled WGS sequence"/>
</dbReference>
<dbReference type="InterPro" id="IPR011009">
    <property type="entry name" value="Kinase-like_dom_sf"/>
</dbReference>
<dbReference type="EMBL" id="JALLPB020000053">
    <property type="protein sequence ID" value="KAL3822840.1"/>
    <property type="molecule type" value="Genomic_DNA"/>
</dbReference>
<dbReference type="PANTHER" id="PTHR11012">
    <property type="entry name" value="PROTEIN KINASE-LIKE DOMAIN-CONTAINING"/>
    <property type="match status" value="1"/>
</dbReference>
<accession>A0ABD3SEF4</accession>
<gene>
    <name evidence="2" type="ORF">ACHAXA_011477</name>
</gene>
<proteinExistence type="predicted"/>
<comment type="caution">
    <text evidence="2">The sequence shown here is derived from an EMBL/GenBank/DDBJ whole genome shotgun (WGS) entry which is preliminary data.</text>
</comment>
<dbReference type="AlphaFoldDB" id="A0ABD3SEF4"/>
<dbReference type="PANTHER" id="PTHR11012:SF30">
    <property type="entry name" value="PROTEIN KINASE-LIKE DOMAIN-CONTAINING"/>
    <property type="match status" value="1"/>
</dbReference>
<evidence type="ECO:0000313" key="2">
    <source>
        <dbReference type="EMBL" id="KAL3822840.1"/>
    </source>
</evidence>
<sequence length="348" mass="38644">MGHIYEITFAIAVDGGANSAGGGGMERRNRRFIVKYVNLPPQKNGRRGLGDERKAHSYVVESNFYRHLAPMLLSSSTNACGGLRMPVPYHVENGDGDDVRRVVICMSVLDGSPSNNCGLGGDADDVRSVLSWLATFHARTWHTRINHDELIEGRIIQPIGSYWHLVTRPDEHARMSNGGWEGRLKLAAWAIHERLGRDAMQCVIHGDAKDANMLFLNDGIDGGEKVVGMYDFQYCGRAPPSVDLAYFLCVAVGETSDDYREYTRYYHDRLIDELGKGGGVNIGPLPTLAELSESIELAFCDLQRFLCGWGHWGSDISSLVIRVLDRLDGGSKLKSEDAYRVAMMREYG</sequence>
<dbReference type="Pfam" id="PF01636">
    <property type="entry name" value="APH"/>
    <property type="match status" value="1"/>
</dbReference>
<evidence type="ECO:0000313" key="3">
    <source>
        <dbReference type="Proteomes" id="UP001530377"/>
    </source>
</evidence>
<protein>
    <recommendedName>
        <fullName evidence="1">Aminoglycoside phosphotransferase domain-containing protein</fullName>
    </recommendedName>
</protein>
<evidence type="ECO:0000259" key="1">
    <source>
        <dbReference type="Pfam" id="PF01636"/>
    </source>
</evidence>
<keyword evidence="3" id="KW-1185">Reference proteome</keyword>